<dbReference type="Gene3D" id="3.40.630.30">
    <property type="match status" value="1"/>
</dbReference>
<dbReference type="PROSITE" id="PS51186">
    <property type="entry name" value="GNAT"/>
    <property type="match status" value="1"/>
</dbReference>
<keyword evidence="1 3" id="KW-0808">Transferase</keyword>
<gene>
    <name evidence="3" type="ORF">GOZ88_05185</name>
</gene>
<keyword evidence="2" id="KW-0012">Acyltransferase</keyword>
<name>A0A6A9UP21_AGRVI</name>
<sequence>MDIRPAIKSDFPMLANLMTELGYPSSVEDIAMRMDVMAGRDDYAAFVSVDQSIVSGMIGLSVSPSFYRSGLGGAIIALVVSPDFRGRGIAGSLVAHAEQWFRDRGVDRVTINPSNHRLPAHKLYQRLAYKNTGIRFTKSL</sequence>
<protein>
    <submittedName>
        <fullName evidence="3">GNAT family N-acetyltransferase</fullName>
    </submittedName>
</protein>
<dbReference type="PANTHER" id="PTHR43877">
    <property type="entry name" value="AMINOALKYLPHOSPHONATE N-ACETYLTRANSFERASE-RELATED-RELATED"/>
    <property type="match status" value="1"/>
</dbReference>
<dbReference type="InterPro" id="IPR016181">
    <property type="entry name" value="Acyl_CoA_acyltransferase"/>
</dbReference>
<dbReference type="InterPro" id="IPR050832">
    <property type="entry name" value="Bact_Acetyltransf"/>
</dbReference>
<dbReference type="AlphaFoldDB" id="A0A6A9UP21"/>
<dbReference type="Pfam" id="PF00583">
    <property type="entry name" value="Acetyltransf_1"/>
    <property type="match status" value="1"/>
</dbReference>
<dbReference type="InterPro" id="IPR000182">
    <property type="entry name" value="GNAT_dom"/>
</dbReference>
<evidence type="ECO:0000313" key="3">
    <source>
        <dbReference type="EMBL" id="MVA55506.1"/>
    </source>
</evidence>
<reference evidence="3 4" key="1">
    <citation type="submission" date="2019-12" db="EMBL/GenBank/DDBJ databases">
        <title>Whole-genome sequencing of Allorhizobium vitis.</title>
        <authorList>
            <person name="Gan H.M."/>
            <person name="Szegedi E."/>
            <person name="Burr T."/>
            <person name="Savka M.A."/>
        </authorList>
    </citation>
    <scope>NUCLEOTIDE SEQUENCE [LARGE SCALE GENOMIC DNA]</scope>
    <source>
        <strain evidence="3 4">CG415</strain>
    </source>
</reference>
<evidence type="ECO:0000313" key="4">
    <source>
        <dbReference type="Proteomes" id="UP000440716"/>
    </source>
</evidence>
<evidence type="ECO:0000256" key="2">
    <source>
        <dbReference type="ARBA" id="ARBA00023315"/>
    </source>
</evidence>
<dbReference type="Proteomes" id="UP000440716">
    <property type="component" value="Unassembled WGS sequence"/>
</dbReference>
<evidence type="ECO:0000256" key="1">
    <source>
        <dbReference type="ARBA" id="ARBA00022679"/>
    </source>
</evidence>
<dbReference type="CDD" id="cd04301">
    <property type="entry name" value="NAT_SF"/>
    <property type="match status" value="1"/>
</dbReference>
<accession>A0A6A9UP21</accession>
<comment type="caution">
    <text evidence="3">The sequence shown here is derived from an EMBL/GenBank/DDBJ whole genome shotgun (WGS) entry which is preliminary data.</text>
</comment>
<dbReference type="GO" id="GO:0016747">
    <property type="term" value="F:acyltransferase activity, transferring groups other than amino-acyl groups"/>
    <property type="evidence" value="ECO:0007669"/>
    <property type="project" value="InterPro"/>
</dbReference>
<dbReference type="EMBL" id="WPHU01000002">
    <property type="protein sequence ID" value="MVA55506.1"/>
    <property type="molecule type" value="Genomic_DNA"/>
</dbReference>
<proteinExistence type="predicted"/>
<organism evidence="3 4">
    <name type="scientific">Agrobacterium vitis</name>
    <name type="common">Rhizobium vitis</name>
    <dbReference type="NCBI Taxonomy" id="373"/>
    <lineage>
        <taxon>Bacteria</taxon>
        <taxon>Pseudomonadati</taxon>
        <taxon>Pseudomonadota</taxon>
        <taxon>Alphaproteobacteria</taxon>
        <taxon>Hyphomicrobiales</taxon>
        <taxon>Rhizobiaceae</taxon>
        <taxon>Rhizobium/Agrobacterium group</taxon>
        <taxon>Agrobacterium</taxon>
    </lineage>
</organism>
<dbReference type="SUPFAM" id="SSF55729">
    <property type="entry name" value="Acyl-CoA N-acyltransferases (Nat)"/>
    <property type="match status" value="1"/>
</dbReference>